<keyword evidence="1" id="KW-0812">Transmembrane</keyword>
<keyword evidence="3" id="KW-1185">Reference proteome</keyword>
<evidence type="ECO:0000256" key="1">
    <source>
        <dbReference type="SAM" id="Phobius"/>
    </source>
</evidence>
<dbReference type="EMBL" id="UPPP01000116">
    <property type="protein sequence ID" value="VBB09403.1"/>
    <property type="molecule type" value="Genomic_DNA"/>
</dbReference>
<feature type="transmembrane region" description="Helical" evidence="1">
    <location>
        <begin position="355"/>
        <end position="374"/>
    </location>
</feature>
<dbReference type="Proteomes" id="UP000277811">
    <property type="component" value="Unassembled WGS sequence"/>
</dbReference>
<evidence type="ECO:0000313" key="3">
    <source>
        <dbReference type="Proteomes" id="UP000277811"/>
    </source>
</evidence>
<sequence>MDSYEVLYLLLFLLAMLLFLFYLYFYRDLKREPFAPVYITSAYFFLLFILRSIHLLNYGSVFLGAPPFTADIVGAWNWALLYLMLAYALFLAGYYSPLGPAVSRALPRLNSEWDSNKAIVLLPFLLVIAILSFYSLVQMSGGLSNYILNKQEALTEGGTTYLMSGTSLIGMSLIIMQIIFCKYRKWKWVAIALVPLVLGQAILSGSKGVLFQPVLSAFIVFHYLRRPVKFRYLLALVLAFVIITPFINIYRNATEVGQISKGTEIFADFDRAEFSIMGRFHALDAFIYIIKDTPAVMDYQLGGTVLPIFVAWIPRFLWPDKPVISFGKVFGETYFGNIYSGTGTAPSPTIIGDGYINLHVAGVILVAFFGGVFFRTVYDYCIKRNAGPAGVFVYSQLILSMIAFWESNISGYIPRTLFTLFLTLGIARLLGAPSGRRPAGG</sequence>
<feature type="transmembrane region" description="Helical" evidence="1">
    <location>
        <begin position="6"/>
        <end position="25"/>
    </location>
</feature>
<reference evidence="2 3" key="1">
    <citation type="submission" date="2018-06" db="EMBL/GenBank/DDBJ databases">
        <authorList>
            <person name="Strepis N."/>
        </authorList>
    </citation>
    <scope>NUCLEOTIDE SEQUENCE [LARGE SCALE GENOMIC DNA]</scope>
    <source>
        <strain evidence="2">LUCI</strain>
    </source>
</reference>
<gene>
    <name evidence="2" type="ORF">LUCI_4693</name>
</gene>
<evidence type="ECO:0000313" key="2">
    <source>
        <dbReference type="EMBL" id="VBB09403.1"/>
    </source>
</evidence>
<feature type="transmembrane region" description="Helical" evidence="1">
    <location>
        <begin position="232"/>
        <end position="250"/>
    </location>
</feature>
<accession>A0A498RH14</accession>
<proteinExistence type="predicted"/>
<feature type="transmembrane region" description="Helical" evidence="1">
    <location>
        <begin position="386"/>
        <end position="405"/>
    </location>
</feature>
<keyword evidence="1" id="KW-0472">Membrane</keyword>
<feature type="transmembrane region" description="Helical" evidence="1">
    <location>
        <begin position="159"/>
        <end position="179"/>
    </location>
</feature>
<feature type="transmembrane region" description="Helical" evidence="1">
    <location>
        <begin position="118"/>
        <end position="139"/>
    </location>
</feature>
<dbReference type="AlphaFoldDB" id="A0A498RH14"/>
<evidence type="ECO:0008006" key="4">
    <source>
        <dbReference type="Google" id="ProtNLM"/>
    </source>
</evidence>
<keyword evidence="1" id="KW-1133">Transmembrane helix</keyword>
<feature type="transmembrane region" description="Helical" evidence="1">
    <location>
        <begin position="76"/>
        <end position="97"/>
    </location>
</feature>
<protein>
    <recommendedName>
        <fullName evidence="4">Oligosaccharide repeat unit polymerase</fullName>
    </recommendedName>
</protein>
<name>A0A498RH14_9FIRM</name>
<feature type="transmembrane region" description="Helical" evidence="1">
    <location>
        <begin position="37"/>
        <end position="56"/>
    </location>
</feature>
<feature type="transmembrane region" description="Helical" evidence="1">
    <location>
        <begin position="411"/>
        <end position="431"/>
    </location>
</feature>
<feature type="transmembrane region" description="Helical" evidence="1">
    <location>
        <begin position="186"/>
        <end position="203"/>
    </location>
</feature>
<organism evidence="2 3">
    <name type="scientific">Lucifera butyrica</name>
    <dbReference type="NCBI Taxonomy" id="1351585"/>
    <lineage>
        <taxon>Bacteria</taxon>
        <taxon>Bacillati</taxon>
        <taxon>Bacillota</taxon>
        <taxon>Negativicutes</taxon>
        <taxon>Veillonellales</taxon>
        <taxon>Veillonellaceae</taxon>
        <taxon>Lucifera</taxon>
    </lineage>
</organism>
<dbReference type="NCBIfam" id="TIGR04370">
    <property type="entry name" value="glyco_rpt_poly"/>
    <property type="match status" value="1"/>
</dbReference>